<dbReference type="InterPro" id="IPR052021">
    <property type="entry name" value="Type-I_RS_S_subunit"/>
</dbReference>
<proteinExistence type="inferred from homology"/>
<evidence type="ECO:0000256" key="1">
    <source>
        <dbReference type="ARBA" id="ARBA00010923"/>
    </source>
</evidence>
<dbReference type="GO" id="GO:0003677">
    <property type="term" value="F:DNA binding"/>
    <property type="evidence" value="ECO:0007669"/>
    <property type="project" value="UniProtKB-KW"/>
</dbReference>
<dbReference type="GO" id="GO:0009307">
    <property type="term" value="P:DNA restriction-modification system"/>
    <property type="evidence" value="ECO:0007669"/>
    <property type="project" value="UniProtKB-KW"/>
</dbReference>
<protein>
    <recommendedName>
        <fullName evidence="4">Type I restriction modification DNA specificity domain-containing protein</fullName>
    </recommendedName>
</protein>
<keyword evidence="2" id="KW-0680">Restriction system</keyword>
<dbReference type="Proteomes" id="UP000627984">
    <property type="component" value="Unassembled WGS sequence"/>
</dbReference>
<comment type="similarity">
    <text evidence="1">Belongs to the type-I restriction system S methylase family.</text>
</comment>
<evidence type="ECO:0000256" key="2">
    <source>
        <dbReference type="ARBA" id="ARBA00022747"/>
    </source>
</evidence>
<name>A0AA37BJH5_9ACTN</name>
<dbReference type="Pfam" id="PF01420">
    <property type="entry name" value="Methylase_S"/>
    <property type="match status" value="1"/>
</dbReference>
<reference evidence="5" key="2">
    <citation type="submission" date="2022-09" db="EMBL/GenBank/DDBJ databases">
        <authorList>
            <person name="Sun Q."/>
            <person name="Ohkuma M."/>
        </authorList>
    </citation>
    <scope>NUCLEOTIDE SEQUENCE</scope>
    <source>
        <strain evidence="5">JCM 3093</strain>
    </source>
</reference>
<accession>A0AA37BJH5</accession>
<keyword evidence="3" id="KW-0238">DNA-binding</keyword>
<organism evidence="5 6">
    <name type="scientific">Planomonospora parontospora</name>
    <dbReference type="NCBI Taxonomy" id="58119"/>
    <lineage>
        <taxon>Bacteria</taxon>
        <taxon>Bacillati</taxon>
        <taxon>Actinomycetota</taxon>
        <taxon>Actinomycetes</taxon>
        <taxon>Streptosporangiales</taxon>
        <taxon>Streptosporangiaceae</taxon>
        <taxon>Planomonospora</taxon>
    </lineage>
</organism>
<sequence length="214" mass="22686">MPRSLTGRLPEMWREVPLVDVCELRAGASTPADSGGPVRVVKPRNVTDGRLTGTPDGITEESAGKLGRYRLASGDIVCVRTGGVGRHALATAEHTGWIFGTGIIRLRPGEDVDPLYLNHYLSHPSVQDWFRRNVAGTAVPSISTGALGTLPVALPPMRTQKSIGRALGALNEKIAIHEQICRTTAELRDALLSRLLSGESGPPGEHTGDDGACA</sequence>
<comment type="caution">
    <text evidence="5">The sequence shown here is derived from an EMBL/GenBank/DDBJ whole genome shotgun (WGS) entry which is preliminary data.</text>
</comment>
<dbReference type="CDD" id="cd16961">
    <property type="entry name" value="RMtype1_S_TRD-CR_like"/>
    <property type="match status" value="1"/>
</dbReference>
<evidence type="ECO:0000313" key="5">
    <source>
        <dbReference type="EMBL" id="GGK80542.1"/>
    </source>
</evidence>
<dbReference type="EMBL" id="BMQD01000014">
    <property type="protein sequence ID" value="GGK80542.1"/>
    <property type="molecule type" value="Genomic_DNA"/>
</dbReference>
<dbReference type="InterPro" id="IPR000055">
    <property type="entry name" value="Restrct_endonuc_typeI_TRD"/>
</dbReference>
<dbReference type="RefSeq" id="WP_191896465.1">
    <property type="nucleotide sequence ID" value="NZ_JBHSVA010000001.1"/>
</dbReference>
<dbReference type="AlphaFoldDB" id="A0AA37BJH5"/>
<gene>
    <name evidence="5" type="ORF">GCM10010126_44830</name>
</gene>
<reference evidence="5" key="1">
    <citation type="journal article" date="2014" name="Int. J. Syst. Evol. Microbiol.">
        <title>Complete genome sequence of Corynebacterium casei LMG S-19264T (=DSM 44701T), isolated from a smear-ripened cheese.</title>
        <authorList>
            <consortium name="US DOE Joint Genome Institute (JGI-PGF)"/>
            <person name="Walter F."/>
            <person name="Albersmeier A."/>
            <person name="Kalinowski J."/>
            <person name="Ruckert C."/>
        </authorList>
    </citation>
    <scope>NUCLEOTIDE SEQUENCE</scope>
    <source>
        <strain evidence="5">JCM 3093</strain>
    </source>
</reference>
<evidence type="ECO:0000256" key="3">
    <source>
        <dbReference type="ARBA" id="ARBA00023125"/>
    </source>
</evidence>
<evidence type="ECO:0000313" key="6">
    <source>
        <dbReference type="Proteomes" id="UP000627984"/>
    </source>
</evidence>
<dbReference type="Gene3D" id="3.90.220.20">
    <property type="entry name" value="DNA methylase specificity domains"/>
    <property type="match status" value="1"/>
</dbReference>
<evidence type="ECO:0000259" key="4">
    <source>
        <dbReference type="Pfam" id="PF01420"/>
    </source>
</evidence>
<dbReference type="InterPro" id="IPR044946">
    <property type="entry name" value="Restrct_endonuc_typeI_TRD_sf"/>
</dbReference>
<dbReference type="PANTHER" id="PTHR30408">
    <property type="entry name" value="TYPE-1 RESTRICTION ENZYME ECOKI SPECIFICITY PROTEIN"/>
    <property type="match status" value="1"/>
</dbReference>
<dbReference type="PANTHER" id="PTHR30408:SF12">
    <property type="entry name" value="TYPE I RESTRICTION ENZYME MJAVIII SPECIFICITY SUBUNIT"/>
    <property type="match status" value="1"/>
</dbReference>
<feature type="domain" description="Type I restriction modification DNA specificity" evidence="4">
    <location>
        <begin position="10"/>
        <end position="180"/>
    </location>
</feature>
<dbReference type="SUPFAM" id="SSF116734">
    <property type="entry name" value="DNA methylase specificity domain"/>
    <property type="match status" value="1"/>
</dbReference>